<dbReference type="Proteomes" id="UP000825729">
    <property type="component" value="Unassembled WGS sequence"/>
</dbReference>
<proteinExistence type="predicted"/>
<sequence>MTVKGVPCRRTHPSGDGAGIWAPDGLKARLTTPASITVSVGGGMGTATATTTGEDRFERFERFERLERLERLERQRRRSRGERERTREGMNWRRVTREQMRKKKVSRNFISAQCHTTPTNIFRSLSLSFAMPSFLPSKTKAGTMASSPPFLRSSFPFSSSSSSFFSPLSFPFVLGARRAFQRWKRTKVEKNPSLNCSDSCIASAFLIAENTHLRVLSSACGYLICVLLRSSECDYSSMHRQLHRKPSNNVLFNRDVDCSLQVQSLIARSFDLCHDTSAIAAGSQLRTSVVHDNLLATFLLCAMS</sequence>
<evidence type="ECO:0000313" key="3">
    <source>
        <dbReference type="Proteomes" id="UP000825729"/>
    </source>
</evidence>
<dbReference type="EMBL" id="JAINDJ010000006">
    <property type="protein sequence ID" value="KAG9445164.1"/>
    <property type="molecule type" value="Genomic_DNA"/>
</dbReference>
<protein>
    <submittedName>
        <fullName evidence="2">Uncharacterized protein</fullName>
    </submittedName>
</protein>
<reference evidence="2 3" key="1">
    <citation type="submission" date="2021-07" db="EMBL/GenBank/DDBJ databases">
        <title>The Aristolochia fimbriata genome: insights into angiosperm evolution, floral development and chemical biosynthesis.</title>
        <authorList>
            <person name="Jiao Y."/>
        </authorList>
    </citation>
    <scope>NUCLEOTIDE SEQUENCE [LARGE SCALE GENOMIC DNA]</scope>
    <source>
        <strain evidence="2">IBCAS-2021</strain>
        <tissue evidence="2">Leaf</tissue>
    </source>
</reference>
<evidence type="ECO:0000313" key="2">
    <source>
        <dbReference type="EMBL" id="KAG9445164.1"/>
    </source>
</evidence>
<comment type="caution">
    <text evidence="2">The sequence shown here is derived from an EMBL/GenBank/DDBJ whole genome shotgun (WGS) entry which is preliminary data.</text>
</comment>
<gene>
    <name evidence="2" type="ORF">H6P81_016504</name>
</gene>
<dbReference type="AlphaFoldDB" id="A0AAV7EA60"/>
<feature type="region of interest" description="Disordered" evidence="1">
    <location>
        <begin position="1"/>
        <end position="20"/>
    </location>
</feature>
<keyword evidence="3" id="KW-1185">Reference proteome</keyword>
<evidence type="ECO:0000256" key="1">
    <source>
        <dbReference type="SAM" id="MobiDB-lite"/>
    </source>
</evidence>
<name>A0AAV7EA60_ARIFI</name>
<accession>A0AAV7EA60</accession>
<organism evidence="2 3">
    <name type="scientific">Aristolochia fimbriata</name>
    <name type="common">White veined hardy Dutchman's pipe vine</name>
    <dbReference type="NCBI Taxonomy" id="158543"/>
    <lineage>
        <taxon>Eukaryota</taxon>
        <taxon>Viridiplantae</taxon>
        <taxon>Streptophyta</taxon>
        <taxon>Embryophyta</taxon>
        <taxon>Tracheophyta</taxon>
        <taxon>Spermatophyta</taxon>
        <taxon>Magnoliopsida</taxon>
        <taxon>Magnoliidae</taxon>
        <taxon>Piperales</taxon>
        <taxon>Aristolochiaceae</taxon>
        <taxon>Aristolochia</taxon>
    </lineage>
</organism>